<organism evidence="1 2">
    <name type="scientific">Vibrio thalassae</name>
    <dbReference type="NCBI Taxonomy" id="1243014"/>
    <lineage>
        <taxon>Bacteria</taxon>
        <taxon>Pseudomonadati</taxon>
        <taxon>Pseudomonadota</taxon>
        <taxon>Gammaproteobacteria</taxon>
        <taxon>Vibrionales</taxon>
        <taxon>Vibrionaceae</taxon>
        <taxon>Vibrio</taxon>
    </lineage>
</organism>
<protein>
    <submittedName>
        <fullName evidence="1">Uncharacterized protein</fullName>
    </submittedName>
</protein>
<reference evidence="2" key="1">
    <citation type="submission" date="2016-06" db="EMBL/GenBank/DDBJ databases">
        <authorList>
            <person name="Rodrigo-Torres L."/>
            <person name="Arahal R.D."/>
            <person name="Lucena T."/>
        </authorList>
    </citation>
    <scope>NUCLEOTIDE SEQUENCE [LARGE SCALE GENOMIC DNA]</scope>
    <source>
        <strain evidence="2">CECT8203</strain>
    </source>
</reference>
<accession>A0A240EPR0</accession>
<dbReference type="Proteomes" id="UP000219336">
    <property type="component" value="Unassembled WGS sequence"/>
</dbReference>
<dbReference type="AlphaFoldDB" id="A0A240EPR0"/>
<evidence type="ECO:0000313" key="1">
    <source>
        <dbReference type="EMBL" id="SNX49950.1"/>
    </source>
</evidence>
<proteinExistence type="predicted"/>
<dbReference type="EMBL" id="OANU01000086">
    <property type="protein sequence ID" value="SNX49950.1"/>
    <property type="molecule type" value="Genomic_DNA"/>
</dbReference>
<keyword evidence="2" id="KW-1185">Reference proteome</keyword>
<gene>
    <name evidence="1" type="ORF">VTH8203_03598</name>
</gene>
<evidence type="ECO:0000313" key="2">
    <source>
        <dbReference type="Proteomes" id="UP000219336"/>
    </source>
</evidence>
<sequence>MSIISSSIQTLNLVYKFVIRQGCLIVNPMPTIFYYGFCLNYRFEIRLQCIIAHYFALNTVALKLLLLVTEWHTDITISTHNVNMAFTTKVPR</sequence>
<name>A0A240EPR0_9VIBR</name>